<dbReference type="SMART" id="SM00862">
    <property type="entry name" value="Trans_reg_C"/>
    <property type="match status" value="1"/>
</dbReference>
<name>A0ABQ3WPE2_9ACTN</name>
<dbReference type="SUPFAM" id="SSF46894">
    <property type="entry name" value="C-terminal effector domain of the bipartite response regulators"/>
    <property type="match status" value="1"/>
</dbReference>
<accession>A0ABQ3WPE2</accession>
<gene>
    <name evidence="6" type="ORF">Aca07nite_53490</name>
</gene>
<dbReference type="PROSITE" id="PS50110">
    <property type="entry name" value="RESPONSE_REGULATORY"/>
    <property type="match status" value="1"/>
</dbReference>
<evidence type="ECO:0000256" key="2">
    <source>
        <dbReference type="PROSITE-ProRule" id="PRU00169"/>
    </source>
</evidence>
<keyword evidence="2" id="KW-0597">Phosphoprotein</keyword>
<reference evidence="6" key="1">
    <citation type="submission" date="2021-01" db="EMBL/GenBank/DDBJ databases">
        <title>Whole genome shotgun sequence of Actinoplanes capillaceus NBRC 16408.</title>
        <authorList>
            <person name="Komaki H."/>
            <person name="Tamura T."/>
        </authorList>
    </citation>
    <scope>NUCLEOTIDE SEQUENCE [LARGE SCALE GENOMIC DNA]</scope>
    <source>
        <strain evidence="6">NBRC 16408</strain>
    </source>
</reference>
<evidence type="ECO:0000256" key="1">
    <source>
        <dbReference type="ARBA" id="ARBA00023125"/>
    </source>
</evidence>
<dbReference type="SUPFAM" id="SSF52172">
    <property type="entry name" value="CheY-like"/>
    <property type="match status" value="1"/>
</dbReference>
<dbReference type="SMART" id="SM00448">
    <property type="entry name" value="REC"/>
    <property type="match status" value="1"/>
</dbReference>
<feature type="domain" description="OmpR/PhoB-type" evidence="5">
    <location>
        <begin position="132"/>
        <end position="229"/>
    </location>
</feature>
<dbReference type="InterPro" id="IPR001789">
    <property type="entry name" value="Sig_transdc_resp-reg_receiver"/>
</dbReference>
<feature type="domain" description="Response regulatory" evidence="4">
    <location>
        <begin position="12"/>
        <end position="127"/>
    </location>
</feature>
<dbReference type="GO" id="GO:0003677">
    <property type="term" value="F:DNA binding"/>
    <property type="evidence" value="ECO:0007669"/>
    <property type="project" value="UniProtKB-KW"/>
</dbReference>
<feature type="DNA-binding region" description="OmpR/PhoB-type" evidence="3">
    <location>
        <begin position="132"/>
        <end position="229"/>
    </location>
</feature>
<protein>
    <submittedName>
        <fullName evidence="6">DNA-binding response regulator</fullName>
    </submittedName>
</protein>
<feature type="modified residue" description="4-aspartylphosphate" evidence="2">
    <location>
        <position position="62"/>
    </location>
</feature>
<dbReference type="Gene3D" id="1.10.10.10">
    <property type="entry name" value="Winged helix-like DNA-binding domain superfamily/Winged helix DNA-binding domain"/>
    <property type="match status" value="1"/>
</dbReference>
<evidence type="ECO:0000259" key="5">
    <source>
        <dbReference type="PROSITE" id="PS51755"/>
    </source>
</evidence>
<proteinExistence type="predicted"/>
<dbReference type="Gene3D" id="6.10.250.690">
    <property type="match status" value="1"/>
</dbReference>
<dbReference type="PANTHER" id="PTHR48111:SF28">
    <property type="entry name" value="TRANSCRIPTIONAL REGULATORY PROTEIN TCRX-RELATED"/>
    <property type="match status" value="1"/>
</dbReference>
<dbReference type="Pfam" id="PF00486">
    <property type="entry name" value="Trans_reg_C"/>
    <property type="match status" value="1"/>
</dbReference>
<dbReference type="InterPro" id="IPR039420">
    <property type="entry name" value="WalR-like"/>
</dbReference>
<evidence type="ECO:0000259" key="4">
    <source>
        <dbReference type="PROSITE" id="PS50110"/>
    </source>
</evidence>
<dbReference type="PANTHER" id="PTHR48111">
    <property type="entry name" value="REGULATOR OF RPOS"/>
    <property type="match status" value="1"/>
</dbReference>
<dbReference type="EMBL" id="BOMF01000100">
    <property type="protein sequence ID" value="GID48074.1"/>
    <property type="molecule type" value="Genomic_DNA"/>
</dbReference>
<dbReference type="CDD" id="cd00383">
    <property type="entry name" value="trans_reg_C"/>
    <property type="match status" value="1"/>
</dbReference>
<dbReference type="InterPro" id="IPR011006">
    <property type="entry name" value="CheY-like_superfamily"/>
</dbReference>
<comment type="caution">
    <text evidence="6">The sequence shown here is derived from an EMBL/GenBank/DDBJ whole genome shotgun (WGS) entry which is preliminary data.</text>
</comment>
<dbReference type="PROSITE" id="PS51755">
    <property type="entry name" value="OMPR_PHOB"/>
    <property type="match status" value="1"/>
</dbReference>
<sequence>MNRSLGAMTGHRLLVVDDEATVRELLSDALRFAGFQVTSAASGAQAVQALCLPPPPDLVLLDVMLPGMDGFEVLRRMRSSGQRVPVLFLSARDAPDDKIAGLTAGGDDYVTKPFHLRELIARISAVLRRSGESTVGVADLTLDPERQEVARGGRVVRLSPTEFRLLRFLMTNAGRICSKDEILTAVWRYDFAGDTSIVDTYVSYLRRKVDTSEPRLIQTRRGEGYVLRAPGR</sequence>
<organism evidence="6">
    <name type="scientific">Actinoplanes campanulatus</name>
    <dbReference type="NCBI Taxonomy" id="113559"/>
    <lineage>
        <taxon>Bacteria</taxon>
        <taxon>Bacillati</taxon>
        <taxon>Actinomycetota</taxon>
        <taxon>Actinomycetes</taxon>
        <taxon>Micromonosporales</taxon>
        <taxon>Micromonosporaceae</taxon>
        <taxon>Actinoplanes</taxon>
    </lineage>
</organism>
<dbReference type="Gene3D" id="3.40.50.2300">
    <property type="match status" value="1"/>
</dbReference>
<dbReference type="InterPro" id="IPR001867">
    <property type="entry name" value="OmpR/PhoB-type_DNA-bd"/>
</dbReference>
<evidence type="ECO:0000256" key="3">
    <source>
        <dbReference type="PROSITE-ProRule" id="PRU01091"/>
    </source>
</evidence>
<dbReference type="Pfam" id="PF00072">
    <property type="entry name" value="Response_reg"/>
    <property type="match status" value="1"/>
</dbReference>
<dbReference type="InterPro" id="IPR016032">
    <property type="entry name" value="Sig_transdc_resp-reg_C-effctor"/>
</dbReference>
<keyword evidence="1 3" id="KW-0238">DNA-binding</keyword>
<evidence type="ECO:0000313" key="6">
    <source>
        <dbReference type="EMBL" id="GID48074.1"/>
    </source>
</evidence>
<dbReference type="InterPro" id="IPR036388">
    <property type="entry name" value="WH-like_DNA-bd_sf"/>
</dbReference>